<dbReference type="GO" id="GO:0004888">
    <property type="term" value="F:transmembrane signaling receptor activity"/>
    <property type="evidence" value="ECO:0007669"/>
    <property type="project" value="InterPro"/>
</dbReference>
<dbReference type="SUPFAM" id="SSF46458">
    <property type="entry name" value="Globin-like"/>
    <property type="match status" value="1"/>
</dbReference>
<evidence type="ECO:0000256" key="2">
    <source>
        <dbReference type="ARBA" id="ARBA00029447"/>
    </source>
</evidence>
<dbReference type="Pfam" id="PF11563">
    <property type="entry name" value="Protoglobin"/>
    <property type="match status" value="1"/>
</dbReference>
<dbReference type="SUPFAM" id="SSF58104">
    <property type="entry name" value="Methyl-accepting chemotaxis protein (MCP) signaling domain"/>
    <property type="match status" value="1"/>
</dbReference>
<dbReference type="InterPro" id="IPR004089">
    <property type="entry name" value="MCPsignal_dom"/>
</dbReference>
<dbReference type="InterPro" id="IPR039379">
    <property type="entry name" value="Protoglobin_sensor_dom"/>
</dbReference>
<dbReference type="InterPro" id="IPR012292">
    <property type="entry name" value="Globin/Proto"/>
</dbReference>
<dbReference type="InterPro" id="IPR044398">
    <property type="entry name" value="Globin-sensor_dom"/>
</dbReference>
<comment type="similarity">
    <text evidence="2">Belongs to the methyl-accepting chemotaxis (MCP) protein family.</text>
</comment>
<evidence type="ECO:0000256" key="5">
    <source>
        <dbReference type="SAM" id="MobiDB-lite"/>
    </source>
</evidence>
<accession>A0A323THU4</accession>
<dbReference type="OrthoDB" id="266313at2"/>
<dbReference type="PANTHER" id="PTHR32089:SF118">
    <property type="entry name" value="HEME-BASED AEROTACTIC TRANSDUCER HEMAT"/>
    <property type="match status" value="1"/>
</dbReference>
<dbReference type="PANTHER" id="PTHR32089">
    <property type="entry name" value="METHYL-ACCEPTING CHEMOTAXIS PROTEIN MCPB"/>
    <property type="match status" value="1"/>
</dbReference>
<dbReference type="Gene3D" id="1.10.490.10">
    <property type="entry name" value="Globins"/>
    <property type="match status" value="1"/>
</dbReference>
<evidence type="ECO:0000259" key="6">
    <source>
        <dbReference type="PROSITE" id="PS50111"/>
    </source>
</evidence>
<gene>
    <name evidence="7" type="ORF">CR194_00680</name>
</gene>
<protein>
    <submittedName>
        <fullName evidence="7">Chemotaxis protein</fullName>
    </submittedName>
</protein>
<feature type="region of interest" description="Disordered" evidence="5">
    <location>
        <begin position="1"/>
        <end position="33"/>
    </location>
</feature>
<evidence type="ECO:0000256" key="3">
    <source>
        <dbReference type="PROSITE-ProRule" id="PRU00284"/>
    </source>
</evidence>
<dbReference type="InterPro" id="IPR009050">
    <property type="entry name" value="Globin-like_sf"/>
</dbReference>
<dbReference type="GO" id="GO:0016020">
    <property type="term" value="C:membrane"/>
    <property type="evidence" value="ECO:0007669"/>
    <property type="project" value="InterPro"/>
</dbReference>
<dbReference type="GO" id="GO:0007165">
    <property type="term" value="P:signal transduction"/>
    <property type="evidence" value="ECO:0007669"/>
    <property type="project" value="UniProtKB-KW"/>
</dbReference>
<sequence>MTTFLSMFQKKSGESKNGRKIIPSSEEANVELSPPNETIRQQLSLINLTKGDLIVAQQLHPHVEERINDLVEDFYSYVLNIPSLKEKIHTYSSTERLKQTLSVHIIEMFTGKMDADFFLKREKIAKMHFYIGLTSKWYMGSFQSLLISLIKMIKEIYPHDEDQLRAIEVVTRILNFEQQLVLESYDQETLKDKEKSHDQIKNELKNKITEVTEELAALSQQTTASVGELIFNSTEVSGIVAESSTKSKQTKLEAIKGQEKMDRFSKQISKLRESSSTMGLLTIKLTESSGEIERVIGIVKNIADQTNLLALNSAIEAARAGEHGRGFAVVANEVRKLSEQTKQSVETIESLVKTSSSYIVQANESIGDVSSLVEVGVEESEQMSESFESISDSLQESIQVVNQVEEEFHSLVSVIKEIGEASSKVASSAEKLNETARDA</sequence>
<dbReference type="AlphaFoldDB" id="A0A323THU4"/>
<dbReference type="RefSeq" id="WP_110607725.1">
    <property type="nucleotide sequence ID" value="NZ_PDOD01000001.1"/>
</dbReference>
<evidence type="ECO:0000256" key="4">
    <source>
        <dbReference type="SAM" id="Coils"/>
    </source>
</evidence>
<feature type="coiled-coil region" evidence="4">
    <location>
        <begin position="190"/>
        <end position="221"/>
    </location>
</feature>
<dbReference type="PROSITE" id="PS50111">
    <property type="entry name" value="CHEMOTAXIS_TRANSDUC_2"/>
    <property type="match status" value="1"/>
</dbReference>
<keyword evidence="4" id="KW-0175">Coiled coil</keyword>
<name>A0A323THU4_9BACI</name>
<reference evidence="7 8" key="1">
    <citation type="submission" date="2017-10" db="EMBL/GenBank/DDBJ databases">
        <title>Bacillus sp. nov., a halophilic bacterium isolated from a Keqin Lake.</title>
        <authorList>
            <person name="Wang H."/>
        </authorList>
    </citation>
    <scope>NUCLEOTIDE SEQUENCE [LARGE SCALE GENOMIC DNA]</scope>
    <source>
        <strain evidence="7 8">KQ-12</strain>
    </source>
</reference>
<comment type="caution">
    <text evidence="7">The sequence shown here is derived from an EMBL/GenBank/DDBJ whole genome shotgun (WGS) entry which is preliminary data.</text>
</comment>
<evidence type="ECO:0000313" key="7">
    <source>
        <dbReference type="EMBL" id="PYZ94090.1"/>
    </source>
</evidence>
<dbReference type="SMART" id="SM00283">
    <property type="entry name" value="MA"/>
    <property type="match status" value="1"/>
</dbReference>
<dbReference type="InterPro" id="IPR004090">
    <property type="entry name" value="Chemotax_Me-accpt_rcpt"/>
</dbReference>
<evidence type="ECO:0000256" key="1">
    <source>
        <dbReference type="ARBA" id="ARBA00023224"/>
    </source>
</evidence>
<dbReference type="GO" id="GO:0006935">
    <property type="term" value="P:chemotaxis"/>
    <property type="evidence" value="ECO:0007669"/>
    <property type="project" value="InterPro"/>
</dbReference>
<organism evidence="7 8">
    <name type="scientific">Salipaludibacillus keqinensis</name>
    <dbReference type="NCBI Taxonomy" id="2045207"/>
    <lineage>
        <taxon>Bacteria</taxon>
        <taxon>Bacillati</taxon>
        <taxon>Bacillota</taxon>
        <taxon>Bacilli</taxon>
        <taxon>Bacillales</taxon>
        <taxon>Bacillaceae</taxon>
    </lineage>
</organism>
<dbReference type="Pfam" id="PF00015">
    <property type="entry name" value="MCPsignal"/>
    <property type="match status" value="1"/>
</dbReference>
<dbReference type="Gene3D" id="1.10.287.950">
    <property type="entry name" value="Methyl-accepting chemotaxis protein"/>
    <property type="match status" value="1"/>
</dbReference>
<dbReference type="PRINTS" id="PR00260">
    <property type="entry name" value="CHEMTRNSDUCR"/>
</dbReference>
<dbReference type="GO" id="GO:0020037">
    <property type="term" value="F:heme binding"/>
    <property type="evidence" value="ECO:0007669"/>
    <property type="project" value="InterPro"/>
</dbReference>
<keyword evidence="8" id="KW-1185">Reference proteome</keyword>
<dbReference type="GO" id="GO:0019825">
    <property type="term" value="F:oxygen binding"/>
    <property type="evidence" value="ECO:0007669"/>
    <property type="project" value="InterPro"/>
</dbReference>
<dbReference type="Proteomes" id="UP000248214">
    <property type="component" value="Unassembled WGS sequence"/>
</dbReference>
<dbReference type="EMBL" id="PDOD01000001">
    <property type="protein sequence ID" value="PYZ94090.1"/>
    <property type="molecule type" value="Genomic_DNA"/>
</dbReference>
<feature type="domain" description="Methyl-accepting transducer" evidence="6">
    <location>
        <begin position="206"/>
        <end position="433"/>
    </location>
</feature>
<dbReference type="CDD" id="cd01068">
    <property type="entry name" value="globin_sensor"/>
    <property type="match status" value="1"/>
</dbReference>
<proteinExistence type="inferred from homology"/>
<keyword evidence="1 3" id="KW-0807">Transducer</keyword>
<evidence type="ECO:0000313" key="8">
    <source>
        <dbReference type="Proteomes" id="UP000248214"/>
    </source>
</evidence>